<reference evidence="15" key="1">
    <citation type="submission" date="2022-03" db="EMBL/GenBank/DDBJ databases">
        <title>A functionally conserved STORR gene fusion in Papaver species that diverged 16.8 million years ago.</title>
        <authorList>
            <person name="Catania T."/>
        </authorList>
    </citation>
    <scope>NUCLEOTIDE SEQUENCE</scope>
    <source>
        <strain evidence="15">S-191538</strain>
    </source>
</reference>
<evidence type="ECO:0000313" key="16">
    <source>
        <dbReference type="Proteomes" id="UP001177140"/>
    </source>
</evidence>
<comment type="caution">
    <text evidence="15">The sequence shown here is derived from an EMBL/GenBank/DDBJ whole genome shotgun (WGS) entry which is preliminary data.</text>
</comment>
<evidence type="ECO:0000256" key="10">
    <source>
        <dbReference type="ARBA" id="ARBA00030110"/>
    </source>
</evidence>
<name>A0AA41W2Z8_PAPNU</name>
<evidence type="ECO:0000256" key="11">
    <source>
        <dbReference type="ARBA" id="ARBA00031107"/>
    </source>
</evidence>
<keyword evidence="9 13" id="KW-0472">Membrane</keyword>
<dbReference type="Gene3D" id="3.30.40.10">
    <property type="entry name" value="Zinc/RING finger domain, C3HC4 (zinc finger)"/>
    <property type="match status" value="1"/>
</dbReference>
<dbReference type="CDD" id="cd16539">
    <property type="entry name" value="RING-HC_RNF113A_B"/>
    <property type="match status" value="1"/>
</dbReference>
<dbReference type="InterPro" id="IPR001841">
    <property type="entry name" value="Znf_RING"/>
</dbReference>
<dbReference type="GO" id="GO:0008270">
    <property type="term" value="F:zinc ion binding"/>
    <property type="evidence" value="ECO:0007669"/>
    <property type="project" value="UniProtKB-KW"/>
</dbReference>
<dbReference type="Proteomes" id="UP001177140">
    <property type="component" value="Unassembled WGS sequence"/>
</dbReference>
<evidence type="ECO:0000256" key="12">
    <source>
        <dbReference type="PROSITE-ProRule" id="PRU00175"/>
    </source>
</evidence>
<dbReference type="GO" id="GO:0005789">
    <property type="term" value="C:endoplasmic reticulum membrane"/>
    <property type="evidence" value="ECO:0007669"/>
    <property type="project" value="UniProtKB-SubCell"/>
</dbReference>
<dbReference type="EMBL" id="JAJJMA010346558">
    <property type="protein sequence ID" value="MCL7052151.1"/>
    <property type="molecule type" value="Genomic_DNA"/>
</dbReference>
<organism evidence="15 16">
    <name type="scientific">Papaver nudicaule</name>
    <name type="common">Iceland poppy</name>
    <dbReference type="NCBI Taxonomy" id="74823"/>
    <lineage>
        <taxon>Eukaryota</taxon>
        <taxon>Viridiplantae</taxon>
        <taxon>Streptophyta</taxon>
        <taxon>Embryophyta</taxon>
        <taxon>Tracheophyta</taxon>
        <taxon>Spermatophyta</taxon>
        <taxon>Magnoliopsida</taxon>
        <taxon>Ranunculales</taxon>
        <taxon>Papaveraceae</taxon>
        <taxon>Papaveroideae</taxon>
        <taxon>Papaver</taxon>
    </lineage>
</organism>
<evidence type="ECO:0000256" key="6">
    <source>
        <dbReference type="ARBA" id="ARBA00022824"/>
    </source>
</evidence>
<keyword evidence="6" id="KW-0256">Endoplasmic reticulum</keyword>
<evidence type="ECO:0000256" key="4">
    <source>
        <dbReference type="ARBA" id="ARBA00022723"/>
    </source>
</evidence>
<comment type="subcellular location">
    <subcellularLocation>
        <location evidence="1">Endoplasmic reticulum membrane</location>
        <topology evidence="1">Multi-pass membrane protein</topology>
    </subcellularLocation>
</comment>
<accession>A0AA41W2Z8</accession>
<dbReference type="PANTHER" id="PTHR22894:SF5">
    <property type="entry name" value="RING-TYPE DOMAIN-CONTAINING PROTEIN"/>
    <property type="match status" value="1"/>
</dbReference>
<evidence type="ECO:0000256" key="5">
    <source>
        <dbReference type="ARBA" id="ARBA00022771"/>
    </source>
</evidence>
<feature type="transmembrane region" description="Helical" evidence="13">
    <location>
        <begin position="122"/>
        <end position="143"/>
    </location>
</feature>
<sequence length="186" mass="20949">MEGPPENDVCSVCHDNFNLPCQANCSHWFCGNCIMRVWQHGATLQPCKCPICRRSITLIIPSEASSRYQDDPEVGEVLANVERYNRQFGGGERNLVQRLRDLPFLLRRLAREFTDPQRTLPLVFRARMIFAMILSAIYILSPIDIIPEGILGVVGLLDDVLIGLIFFLHIAAIYRSALLSRYGGGT</sequence>
<keyword evidence="16" id="KW-1185">Reference proteome</keyword>
<dbReference type="PANTHER" id="PTHR22894">
    <property type="entry name" value="RING-TYPE DOMAIN-CONTAINING PROTEIN"/>
    <property type="match status" value="1"/>
</dbReference>
<gene>
    <name evidence="15" type="ORF">MKW94_010596</name>
</gene>
<keyword evidence="4" id="KW-0479">Metal-binding</keyword>
<dbReference type="InterPro" id="IPR010652">
    <property type="entry name" value="DUF1232"/>
</dbReference>
<evidence type="ECO:0000256" key="7">
    <source>
        <dbReference type="ARBA" id="ARBA00022833"/>
    </source>
</evidence>
<keyword evidence="5 12" id="KW-0863">Zinc-finger</keyword>
<evidence type="ECO:0000256" key="2">
    <source>
        <dbReference type="ARBA" id="ARBA00014068"/>
    </source>
</evidence>
<dbReference type="SMART" id="SM00184">
    <property type="entry name" value="RING"/>
    <property type="match status" value="1"/>
</dbReference>
<dbReference type="PROSITE" id="PS50089">
    <property type="entry name" value="ZF_RING_2"/>
    <property type="match status" value="1"/>
</dbReference>
<dbReference type="GO" id="GO:0061630">
    <property type="term" value="F:ubiquitin protein ligase activity"/>
    <property type="evidence" value="ECO:0007669"/>
    <property type="project" value="InterPro"/>
</dbReference>
<evidence type="ECO:0000256" key="9">
    <source>
        <dbReference type="ARBA" id="ARBA00023136"/>
    </source>
</evidence>
<dbReference type="SUPFAM" id="SSF57850">
    <property type="entry name" value="RING/U-box"/>
    <property type="match status" value="1"/>
</dbReference>
<evidence type="ECO:0000313" key="15">
    <source>
        <dbReference type="EMBL" id="MCL7052151.1"/>
    </source>
</evidence>
<dbReference type="PROSITE" id="PS00518">
    <property type="entry name" value="ZF_RING_1"/>
    <property type="match status" value="1"/>
</dbReference>
<dbReference type="InterPro" id="IPR038896">
    <property type="entry name" value="RNF170"/>
</dbReference>
<keyword evidence="3 13" id="KW-0812">Transmembrane</keyword>
<keyword evidence="7" id="KW-0862">Zinc</keyword>
<dbReference type="Pfam" id="PF13445">
    <property type="entry name" value="zf-RING_UBOX"/>
    <property type="match status" value="1"/>
</dbReference>
<feature type="domain" description="RING-type" evidence="14">
    <location>
        <begin position="10"/>
        <end position="53"/>
    </location>
</feature>
<protein>
    <recommendedName>
        <fullName evidence="2">E3 ubiquitin-protein ligase RNF170</fullName>
    </recommendedName>
    <alternativeName>
        <fullName evidence="11">RING finger protein 170</fullName>
    </alternativeName>
    <alternativeName>
        <fullName evidence="10">RING-type E3 ubiquitin transferase RNF170</fullName>
    </alternativeName>
</protein>
<evidence type="ECO:0000256" key="1">
    <source>
        <dbReference type="ARBA" id="ARBA00004477"/>
    </source>
</evidence>
<feature type="transmembrane region" description="Helical" evidence="13">
    <location>
        <begin position="149"/>
        <end position="174"/>
    </location>
</feature>
<evidence type="ECO:0000256" key="13">
    <source>
        <dbReference type="SAM" id="Phobius"/>
    </source>
</evidence>
<dbReference type="InterPro" id="IPR027370">
    <property type="entry name" value="Znf-RING_euk"/>
</dbReference>
<dbReference type="AlphaFoldDB" id="A0AA41W2Z8"/>
<dbReference type="InterPro" id="IPR013083">
    <property type="entry name" value="Znf_RING/FYVE/PHD"/>
</dbReference>
<evidence type="ECO:0000256" key="3">
    <source>
        <dbReference type="ARBA" id="ARBA00022692"/>
    </source>
</evidence>
<dbReference type="InterPro" id="IPR017907">
    <property type="entry name" value="Znf_RING_CS"/>
</dbReference>
<keyword evidence="8 13" id="KW-1133">Transmembrane helix</keyword>
<evidence type="ECO:0000256" key="8">
    <source>
        <dbReference type="ARBA" id="ARBA00022989"/>
    </source>
</evidence>
<proteinExistence type="predicted"/>
<dbReference type="Pfam" id="PF06803">
    <property type="entry name" value="DUF1232"/>
    <property type="match status" value="1"/>
</dbReference>
<evidence type="ECO:0000259" key="14">
    <source>
        <dbReference type="PROSITE" id="PS50089"/>
    </source>
</evidence>